<comment type="subunit">
    <text evidence="2 6">Homotetramer.</text>
</comment>
<evidence type="ECO:0000313" key="11">
    <source>
        <dbReference type="Proteomes" id="UP001484097"/>
    </source>
</evidence>
<comment type="catalytic activity">
    <reaction evidence="5 6">
        <text>L-glutamine + H2O = L-glutamate + NH4(+)</text>
        <dbReference type="Rhea" id="RHEA:15889"/>
        <dbReference type="ChEBI" id="CHEBI:15377"/>
        <dbReference type="ChEBI" id="CHEBI:28938"/>
        <dbReference type="ChEBI" id="CHEBI:29985"/>
        <dbReference type="ChEBI" id="CHEBI:58359"/>
        <dbReference type="EC" id="3.5.1.2"/>
    </reaction>
</comment>
<dbReference type="CDD" id="cd00038">
    <property type="entry name" value="CAP_ED"/>
    <property type="match status" value="1"/>
</dbReference>
<feature type="region of interest" description="Disordered" evidence="7">
    <location>
        <begin position="427"/>
        <end position="459"/>
    </location>
</feature>
<protein>
    <recommendedName>
        <fullName evidence="3 6">Glutaminase</fullName>
        <ecNumber evidence="3 6">3.5.1.2</ecNumber>
    </recommendedName>
</protein>
<dbReference type="InterPro" id="IPR015868">
    <property type="entry name" value="Glutaminase"/>
</dbReference>
<dbReference type="Gene3D" id="3.40.710.10">
    <property type="entry name" value="DD-peptidase/beta-lactamase superfamily"/>
    <property type="match status" value="1"/>
</dbReference>
<dbReference type="PANTHER" id="PTHR12544">
    <property type="entry name" value="GLUTAMINASE"/>
    <property type="match status" value="1"/>
</dbReference>
<comment type="caution">
    <text evidence="10">The sequence shown here is derived from an EMBL/GenBank/DDBJ whole genome shotgun (WGS) entry which is preliminary data.</text>
</comment>
<dbReference type="InterPro" id="IPR012338">
    <property type="entry name" value="Beta-lactam/transpept-like"/>
</dbReference>
<feature type="binding site" evidence="6">
    <location>
        <position position="241"/>
    </location>
    <ligand>
        <name>substrate</name>
    </ligand>
</feature>
<feature type="binding site" evidence="6">
    <location>
        <position position="165"/>
    </location>
    <ligand>
        <name>substrate</name>
    </ligand>
</feature>
<keyword evidence="11" id="KW-1185">Reference proteome</keyword>
<feature type="binding site" evidence="6">
    <location>
        <position position="64"/>
    </location>
    <ligand>
        <name>substrate</name>
    </ligand>
</feature>
<sequence>MRSPVQEYLDRLVEQIRPVDEGTNYAAVPSAAAMDRNLFGLALTTVEGHCYAAGDADHAFSLQSISKAFTYGMALEDLGPEKVQEKIDVEPSGDPFNEISLQAGTGRPDNPMINAGAIATTSLIKGRGGRDRIGRIVNTFSDAAGRDLKVSDSVSRAEDRAGHRNRALAWLLRSFGILETDPEPTVQDYFRQCSILVTARDLSMMAATLANQGVNPATEERVFSPRVVRWVLSVMSTCGMYDDAGTWAIEIGLPAKSGVGGGLLVVVPGQMGVGVFSPPLDEHGTSVRGSLAIAQITQDFGLHYGDVPPLGRSTVRARYDLSEAPSSVPRSVEALQVLEKHGHQCRIIEVGGDIGFAEAETLARAAVELDETVRTLVVDVRKVDDFGKAAARLLTHVVRGFLAAGRDLILLDDDEALTRSLLAHAAESQDGALPDPLPETATWPSSGPTPAGSPAADDAHTRDAAVYDLAPAGPQLTDVEAADVGPEFRLFLSRSLALEWIEQRLLASHAPELVPTGSQEPTRSPLLEMLTEEDALTLSAFMEPRTYRAGQVIRRTGQPFGGIYFITSGQVELMGQGSGGRRYRQAYLSPGMIFGEIALGQAGRQVTTVRAVGPVTTRVLTAQVISALEESDPQLAIKLWSALARDAYTSVEQMSRESGARYE</sequence>
<name>A0ABV0IM32_9MICC</name>
<dbReference type="PROSITE" id="PS50801">
    <property type="entry name" value="STAS"/>
    <property type="match status" value="1"/>
</dbReference>
<dbReference type="SMART" id="SM00100">
    <property type="entry name" value="cNMP"/>
    <property type="match status" value="1"/>
</dbReference>
<accession>A0ABV0IM32</accession>
<dbReference type="EC" id="3.5.1.2" evidence="3 6"/>
<dbReference type="InterPro" id="IPR000595">
    <property type="entry name" value="cNMP-bd_dom"/>
</dbReference>
<dbReference type="Proteomes" id="UP001484097">
    <property type="component" value="Unassembled WGS sequence"/>
</dbReference>
<dbReference type="PROSITE" id="PS50042">
    <property type="entry name" value="CNMP_BINDING_3"/>
    <property type="match status" value="1"/>
</dbReference>
<dbReference type="Pfam" id="PF00027">
    <property type="entry name" value="cNMP_binding"/>
    <property type="match status" value="1"/>
</dbReference>
<proteinExistence type="inferred from homology"/>
<dbReference type="SUPFAM" id="SSF56601">
    <property type="entry name" value="beta-lactamase/transpeptidase-like"/>
    <property type="match status" value="1"/>
</dbReference>
<dbReference type="InterPro" id="IPR018490">
    <property type="entry name" value="cNMP-bd_dom_sf"/>
</dbReference>
<evidence type="ECO:0000313" key="10">
    <source>
        <dbReference type="EMBL" id="MEO9248515.1"/>
    </source>
</evidence>
<evidence type="ECO:0000256" key="3">
    <source>
        <dbReference type="ARBA" id="ARBA00012918"/>
    </source>
</evidence>
<feature type="binding site" evidence="6">
    <location>
        <position position="158"/>
    </location>
    <ligand>
        <name>substrate</name>
    </ligand>
</feature>
<evidence type="ECO:0000256" key="1">
    <source>
        <dbReference type="ARBA" id="ARBA00011076"/>
    </source>
</evidence>
<dbReference type="GO" id="GO:0004359">
    <property type="term" value="F:glutaminase activity"/>
    <property type="evidence" value="ECO:0007669"/>
    <property type="project" value="UniProtKB-EC"/>
</dbReference>
<dbReference type="PANTHER" id="PTHR12544:SF29">
    <property type="entry name" value="GLUTAMINASE"/>
    <property type="match status" value="1"/>
</dbReference>
<dbReference type="Gene3D" id="2.60.120.10">
    <property type="entry name" value="Jelly Rolls"/>
    <property type="match status" value="1"/>
</dbReference>
<reference evidence="10 11" key="1">
    <citation type="submission" date="2024-05" db="EMBL/GenBank/DDBJ databases">
        <authorList>
            <person name="Yi C."/>
        </authorList>
    </citation>
    <scope>NUCLEOTIDE SEQUENCE [LARGE SCALE GENOMIC DNA]</scope>
    <source>
        <strain evidence="10 11">XS13</strain>
    </source>
</reference>
<keyword evidence="6" id="KW-0007">Acetylation</keyword>
<evidence type="ECO:0000256" key="5">
    <source>
        <dbReference type="ARBA" id="ARBA00049534"/>
    </source>
</evidence>
<dbReference type="InterPro" id="IPR014710">
    <property type="entry name" value="RmlC-like_jellyroll"/>
</dbReference>
<gene>
    <name evidence="6 10" type="primary">glsA</name>
    <name evidence="10" type="ORF">ABDK96_12565</name>
</gene>
<feature type="domain" description="STAS" evidence="9">
    <location>
        <begin position="347"/>
        <end position="421"/>
    </location>
</feature>
<evidence type="ECO:0000259" key="8">
    <source>
        <dbReference type="PROSITE" id="PS50042"/>
    </source>
</evidence>
<dbReference type="InterPro" id="IPR002645">
    <property type="entry name" value="STAS_dom"/>
</dbReference>
<dbReference type="EMBL" id="JBDXMX010000005">
    <property type="protein sequence ID" value="MEO9248515.1"/>
    <property type="molecule type" value="Genomic_DNA"/>
</dbReference>
<evidence type="ECO:0000256" key="6">
    <source>
        <dbReference type="HAMAP-Rule" id="MF_00313"/>
    </source>
</evidence>
<dbReference type="SUPFAM" id="SSF51206">
    <property type="entry name" value="cAMP-binding domain-like"/>
    <property type="match status" value="1"/>
</dbReference>
<dbReference type="Pfam" id="PF04960">
    <property type="entry name" value="Glutaminase"/>
    <property type="match status" value="1"/>
</dbReference>
<dbReference type="SUPFAM" id="SSF52091">
    <property type="entry name" value="SpoIIaa-like"/>
    <property type="match status" value="1"/>
</dbReference>
<evidence type="ECO:0000256" key="4">
    <source>
        <dbReference type="ARBA" id="ARBA00022801"/>
    </source>
</evidence>
<comment type="similarity">
    <text evidence="1 6">Belongs to the glutaminase family.</text>
</comment>
<dbReference type="Gene3D" id="3.30.750.24">
    <property type="entry name" value="STAS domain"/>
    <property type="match status" value="1"/>
</dbReference>
<keyword evidence="4 6" id="KW-0378">Hydrolase</keyword>
<feature type="compositionally biased region" description="Low complexity" evidence="7">
    <location>
        <begin position="444"/>
        <end position="456"/>
    </location>
</feature>
<evidence type="ECO:0000259" key="9">
    <source>
        <dbReference type="PROSITE" id="PS50801"/>
    </source>
</evidence>
<organism evidence="10 11">
    <name type="scientific">Citricoccus nitrophenolicus</name>
    <dbReference type="NCBI Taxonomy" id="863575"/>
    <lineage>
        <taxon>Bacteria</taxon>
        <taxon>Bacillati</taxon>
        <taxon>Actinomycetota</taxon>
        <taxon>Actinomycetes</taxon>
        <taxon>Micrococcales</taxon>
        <taxon>Micrococcaceae</taxon>
        <taxon>Citricoccus</taxon>
    </lineage>
</organism>
<feature type="domain" description="Cyclic nucleotide-binding" evidence="8">
    <location>
        <begin position="526"/>
        <end position="646"/>
    </location>
</feature>
<dbReference type="RefSeq" id="WP_309816278.1">
    <property type="nucleotide sequence ID" value="NZ_JBDXMX010000005.1"/>
</dbReference>
<feature type="binding site" evidence="6">
    <location>
        <position position="259"/>
    </location>
    <ligand>
        <name>substrate</name>
    </ligand>
</feature>
<dbReference type="NCBIfam" id="TIGR03814">
    <property type="entry name" value="Gln_ase"/>
    <property type="match status" value="1"/>
</dbReference>
<dbReference type="InterPro" id="IPR036513">
    <property type="entry name" value="STAS_dom_sf"/>
</dbReference>
<evidence type="ECO:0000256" key="2">
    <source>
        <dbReference type="ARBA" id="ARBA00011881"/>
    </source>
</evidence>
<dbReference type="HAMAP" id="MF_00313">
    <property type="entry name" value="Glutaminase"/>
    <property type="match status" value="1"/>
</dbReference>
<feature type="binding site" evidence="6">
    <location>
        <position position="189"/>
    </location>
    <ligand>
        <name>substrate</name>
    </ligand>
</feature>
<feature type="binding site" evidence="6">
    <location>
        <position position="114"/>
    </location>
    <ligand>
        <name>substrate</name>
    </ligand>
</feature>
<evidence type="ECO:0000256" key="7">
    <source>
        <dbReference type="SAM" id="MobiDB-lite"/>
    </source>
</evidence>